<accession>A0A136IWE0</accession>
<evidence type="ECO:0000313" key="2">
    <source>
        <dbReference type="Proteomes" id="UP000070501"/>
    </source>
</evidence>
<protein>
    <submittedName>
        <fullName evidence="1">Uncharacterized protein</fullName>
    </submittedName>
</protein>
<sequence>MRTRGGMIGWGPRHAKEGDDLWIVPGCNLPVLFRPNGNVGQANHIGPCFVPGLMFGETAERLRTEKPDFGVADMQRIQLV</sequence>
<dbReference type="InParanoid" id="A0A136IWE0"/>
<dbReference type="Pfam" id="PF26639">
    <property type="entry name" value="Het-6_barrel"/>
    <property type="match status" value="1"/>
</dbReference>
<dbReference type="Proteomes" id="UP000070501">
    <property type="component" value="Unassembled WGS sequence"/>
</dbReference>
<evidence type="ECO:0000313" key="1">
    <source>
        <dbReference type="EMBL" id="KXJ89324.1"/>
    </source>
</evidence>
<proteinExistence type="predicted"/>
<dbReference type="AlphaFoldDB" id="A0A136IWE0"/>
<name>A0A136IWE0_9PEZI</name>
<reference evidence="2" key="1">
    <citation type="submission" date="2016-02" db="EMBL/GenBank/DDBJ databases">
        <title>Draft genome sequence of Microdochium bolleyi, a fungal endophyte of beachgrass.</title>
        <authorList>
            <consortium name="DOE Joint Genome Institute"/>
            <person name="David A.S."/>
            <person name="May G."/>
            <person name="Haridas S."/>
            <person name="Lim J."/>
            <person name="Wang M."/>
            <person name="Labutti K."/>
            <person name="Lipzen A."/>
            <person name="Barry K."/>
            <person name="Grigoriev I.V."/>
        </authorList>
    </citation>
    <scope>NUCLEOTIDE SEQUENCE [LARGE SCALE GENOMIC DNA]</scope>
    <source>
        <strain evidence="2">J235TASD1</strain>
    </source>
</reference>
<gene>
    <name evidence="1" type="ORF">Micbo1qcDRAFT_165382</name>
</gene>
<dbReference type="EMBL" id="KQ964255">
    <property type="protein sequence ID" value="KXJ89324.1"/>
    <property type="molecule type" value="Genomic_DNA"/>
</dbReference>
<dbReference type="OrthoDB" id="2157530at2759"/>
<organism evidence="1 2">
    <name type="scientific">Microdochium bolleyi</name>
    <dbReference type="NCBI Taxonomy" id="196109"/>
    <lineage>
        <taxon>Eukaryota</taxon>
        <taxon>Fungi</taxon>
        <taxon>Dikarya</taxon>
        <taxon>Ascomycota</taxon>
        <taxon>Pezizomycotina</taxon>
        <taxon>Sordariomycetes</taxon>
        <taxon>Xylariomycetidae</taxon>
        <taxon>Xylariales</taxon>
        <taxon>Microdochiaceae</taxon>
        <taxon>Microdochium</taxon>
    </lineage>
</organism>
<keyword evidence="2" id="KW-1185">Reference proteome</keyword>